<protein>
    <submittedName>
        <fullName evidence="2">Uncharacterized protein</fullName>
    </submittedName>
</protein>
<reference evidence="2 3" key="1">
    <citation type="submission" date="2018-08" db="EMBL/GenBank/DDBJ databases">
        <title>Aphanomyces genome sequencing and annotation.</title>
        <authorList>
            <person name="Minardi D."/>
            <person name="Oidtmann B."/>
            <person name="Van Der Giezen M."/>
            <person name="Studholme D.J."/>
        </authorList>
    </citation>
    <scope>NUCLEOTIDE SEQUENCE [LARGE SCALE GENOMIC DNA]</scope>
    <source>
        <strain evidence="2 3">NJM0002</strain>
    </source>
</reference>
<evidence type="ECO:0000313" key="2">
    <source>
        <dbReference type="EMBL" id="RHY32590.1"/>
    </source>
</evidence>
<accession>A0A3R6VQG5</accession>
<feature type="compositionally biased region" description="Basic and acidic residues" evidence="1">
    <location>
        <begin position="30"/>
        <end position="39"/>
    </location>
</feature>
<proteinExistence type="predicted"/>
<comment type="caution">
    <text evidence="2">The sequence shown here is derived from an EMBL/GenBank/DDBJ whole genome shotgun (WGS) entry which is preliminary data.</text>
</comment>
<dbReference type="EMBL" id="QUSY01000127">
    <property type="protein sequence ID" value="RHY32590.1"/>
    <property type="molecule type" value="Genomic_DNA"/>
</dbReference>
<feature type="region of interest" description="Disordered" evidence="1">
    <location>
        <begin position="30"/>
        <end position="83"/>
    </location>
</feature>
<dbReference type="VEuPathDB" id="FungiDB:H310_13699"/>
<feature type="compositionally biased region" description="Acidic residues" evidence="1">
    <location>
        <begin position="63"/>
        <end position="72"/>
    </location>
</feature>
<name>A0A3R6VQG5_9STRA</name>
<evidence type="ECO:0000256" key="1">
    <source>
        <dbReference type="SAM" id="MobiDB-lite"/>
    </source>
</evidence>
<organism evidence="2 3">
    <name type="scientific">Aphanomyces invadans</name>
    <dbReference type="NCBI Taxonomy" id="157072"/>
    <lineage>
        <taxon>Eukaryota</taxon>
        <taxon>Sar</taxon>
        <taxon>Stramenopiles</taxon>
        <taxon>Oomycota</taxon>
        <taxon>Saprolegniomycetes</taxon>
        <taxon>Saprolegniales</taxon>
        <taxon>Verrucalvaceae</taxon>
        <taxon>Aphanomyces</taxon>
    </lineage>
</organism>
<sequence>MSSREDTDSTTFDHDDQIVLLLVNKKRPIVPDKTQDKLTTRRRRKPELPAGVKLVNPHYSSGTDEDDMEEADTPGVGQGFPPSLRTLEKDTALMKKQYPGLSVDVIEQVLVDTIPKQENQHSYNSILTEAAARLEKLHNEVVMARRRTLRHID</sequence>
<dbReference type="AlphaFoldDB" id="A0A3R6VQG5"/>
<keyword evidence="3" id="KW-1185">Reference proteome</keyword>
<gene>
    <name evidence="2" type="ORF">DYB32_002409</name>
</gene>
<dbReference type="Proteomes" id="UP000285060">
    <property type="component" value="Unassembled WGS sequence"/>
</dbReference>
<evidence type="ECO:0000313" key="3">
    <source>
        <dbReference type="Proteomes" id="UP000285060"/>
    </source>
</evidence>